<reference evidence="1 2" key="1">
    <citation type="submission" date="2019-11" db="EMBL/GenBank/DDBJ databases">
        <authorList>
            <person name="Donovan J."/>
            <person name="Schaffer R."/>
            <person name="Bae M.S."/>
            <person name="Gitobu P.N."/>
            <person name="Guan P."/>
            <person name="Olavarrieta M.P."/>
            <person name="Perez Cortez K."/>
            <person name="Tozier F.G."/>
            <person name="Vasilopoulos H."/>
            <person name="Zhang S."/>
            <person name="Kapinos A."/>
            <person name="Freise A.C."/>
            <person name="Moberg-Parker J."/>
            <person name="Garlena R.A."/>
            <person name="Russell D.A."/>
            <person name="Pope W.H."/>
            <person name="Jacobs-Sera D."/>
            <person name="Hatfull G.F."/>
        </authorList>
    </citation>
    <scope>NUCLEOTIDE SEQUENCE [LARGE SCALE GENOMIC DNA]</scope>
</reference>
<gene>
    <name evidence="1" type="primary">92</name>
    <name evidence="1" type="ORF">SEA_DRYANG_92</name>
</gene>
<dbReference type="Proteomes" id="UP000438167">
    <property type="component" value="Segment"/>
</dbReference>
<keyword evidence="2" id="KW-1185">Reference proteome</keyword>
<dbReference type="EMBL" id="MN703411">
    <property type="protein sequence ID" value="QGZ17191.1"/>
    <property type="molecule type" value="Genomic_DNA"/>
</dbReference>
<dbReference type="RefSeq" id="YP_009886014.1">
    <property type="nucleotide sequence ID" value="NC_049489.1"/>
</dbReference>
<proteinExistence type="predicted"/>
<protein>
    <submittedName>
        <fullName evidence="1">Uncharacterized protein</fullName>
    </submittedName>
</protein>
<organism evidence="1 2">
    <name type="scientific">Arthrobacter phage DrYang</name>
    <dbReference type="NCBI Taxonomy" id="2686080"/>
    <lineage>
        <taxon>Viruses</taxon>
        <taxon>Duplodnaviria</taxon>
        <taxon>Heunggongvirae</taxon>
        <taxon>Uroviricota</taxon>
        <taxon>Caudoviricetes</taxon>
        <taxon>Klausavirus</taxon>
        <taxon>Klausavirus dryang</taxon>
    </lineage>
</organism>
<name>A0A6B9J7L6_9CAUD</name>
<evidence type="ECO:0000313" key="1">
    <source>
        <dbReference type="EMBL" id="QGZ17191.1"/>
    </source>
</evidence>
<dbReference type="KEGG" id="vg:55815420"/>
<evidence type="ECO:0000313" key="2">
    <source>
        <dbReference type="Proteomes" id="UP000438167"/>
    </source>
</evidence>
<accession>A0A6B9J7L6</accession>
<sequence length="65" mass="7489">MSDHIAAIRADLDRERLRLLAQVSAECSKTEHPQNRAERSAGNHRARILVHETKAFYAERKAKHQ</sequence>
<dbReference type="GeneID" id="55815420"/>